<dbReference type="PANTHER" id="PTHR48111">
    <property type="entry name" value="REGULATOR OF RPOS"/>
    <property type="match status" value="1"/>
</dbReference>
<evidence type="ECO:0000313" key="7">
    <source>
        <dbReference type="EMBL" id="OIQ97057.1"/>
    </source>
</evidence>
<comment type="caution">
    <text evidence="7">The sequence shown here is derived from an EMBL/GenBank/DDBJ whole genome shotgun (WGS) entry which is preliminary data.</text>
</comment>
<dbReference type="Gene3D" id="3.40.50.2300">
    <property type="match status" value="1"/>
</dbReference>
<dbReference type="PROSITE" id="PS50110">
    <property type="entry name" value="RESPONSE_REGULATORY"/>
    <property type="match status" value="1"/>
</dbReference>
<keyword evidence="4" id="KW-0238">DNA-binding</keyword>
<evidence type="ECO:0000256" key="3">
    <source>
        <dbReference type="ARBA" id="ARBA00023015"/>
    </source>
</evidence>
<dbReference type="InterPro" id="IPR001789">
    <property type="entry name" value="Sig_transdc_resp-reg_receiver"/>
</dbReference>
<dbReference type="InterPro" id="IPR011006">
    <property type="entry name" value="CheY-like_superfamily"/>
</dbReference>
<proteinExistence type="predicted"/>
<gene>
    <name evidence="7" type="primary">phoB_13</name>
    <name evidence="7" type="ORF">GALL_208820</name>
</gene>
<keyword evidence="2" id="KW-0902">Two-component regulatory system</keyword>
<dbReference type="GO" id="GO:0032993">
    <property type="term" value="C:protein-DNA complex"/>
    <property type="evidence" value="ECO:0007669"/>
    <property type="project" value="TreeGrafter"/>
</dbReference>
<dbReference type="GO" id="GO:0000976">
    <property type="term" value="F:transcription cis-regulatory region binding"/>
    <property type="evidence" value="ECO:0007669"/>
    <property type="project" value="TreeGrafter"/>
</dbReference>
<dbReference type="EMBL" id="MLJW01000138">
    <property type="protein sequence ID" value="OIQ97057.1"/>
    <property type="molecule type" value="Genomic_DNA"/>
</dbReference>
<dbReference type="InterPro" id="IPR039420">
    <property type="entry name" value="WalR-like"/>
</dbReference>
<keyword evidence="5" id="KW-0804">Transcription</keyword>
<evidence type="ECO:0000256" key="4">
    <source>
        <dbReference type="ARBA" id="ARBA00023125"/>
    </source>
</evidence>
<evidence type="ECO:0000256" key="1">
    <source>
        <dbReference type="ARBA" id="ARBA00022553"/>
    </source>
</evidence>
<feature type="domain" description="Response regulatory" evidence="6">
    <location>
        <begin position="2"/>
        <end position="119"/>
    </location>
</feature>
<evidence type="ECO:0000259" key="6">
    <source>
        <dbReference type="PROSITE" id="PS50110"/>
    </source>
</evidence>
<dbReference type="AlphaFoldDB" id="A0A1J5RMU9"/>
<dbReference type="GO" id="GO:0005829">
    <property type="term" value="C:cytosol"/>
    <property type="evidence" value="ECO:0007669"/>
    <property type="project" value="TreeGrafter"/>
</dbReference>
<evidence type="ECO:0000256" key="5">
    <source>
        <dbReference type="ARBA" id="ARBA00023163"/>
    </source>
</evidence>
<dbReference type="GO" id="GO:0006355">
    <property type="term" value="P:regulation of DNA-templated transcription"/>
    <property type="evidence" value="ECO:0007669"/>
    <property type="project" value="TreeGrafter"/>
</dbReference>
<keyword evidence="3" id="KW-0805">Transcription regulation</keyword>
<reference evidence="7" key="1">
    <citation type="submission" date="2016-10" db="EMBL/GenBank/DDBJ databases">
        <title>Sequence of Gallionella enrichment culture.</title>
        <authorList>
            <person name="Poehlein A."/>
            <person name="Muehling M."/>
            <person name="Daniel R."/>
        </authorList>
    </citation>
    <scope>NUCLEOTIDE SEQUENCE</scope>
</reference>
<protein>
    <submittedName>
        <fullName evidence="7">Phosphate regulon transcriptional regulatory protein PhoB</fullName>
    </submittedName>
</protein>
<dbReference type="SUPFAM" id="SSF52172">
    <property type="entry name" value="CheY-like"/>
    <property type="match status" value="1"/>
</dbReference>
<name>A0A1J5RMU9_9ZZZZ</name>
<dbReference type="PANTHER" id="PTHR48111:SF1">
    <property type="entry name" value="TWO-COMPONENT RESPONSE REGULATOR ORR33"/>
    <property type="match status" value="1"/>
</dbReference>
<dbReference type="CDD" id="cd17574">
    <property type="entry name" value="REC_OmpR"/>
    <property type="match status" value="1"/>
</dbReference>
<sequence>MKILAVDDNAVARAVLKAFLEKSGYTPVIAEDGESALKIMQQPDAPQVVVLDWMMPGISGPALCSKLRSLGLSHRPYIILLTAKNDKADIATGLDAGADEFITKPFNQVEMLARLRAARRAVEYESELQQRIDELAALVERHKMLEDLIAKNGGSGQAGASAKSTKGDTAPQTPTLQLSTAEIDQAIRQGCAGLGWNEVAITAKPAEGPYTRPPMMAWSGFFVDPAEVWLDFILESEADTAALLFERSMRKRPANDRALLDYLAEILNLITLHAHSILEERDNTMIAPFLSRGLKLGSLSAALPIPPAPRETFAIAIGGATLGLTLLRHACPVKQKTAGQLNRADILAAPFQPSDAYQIPLLNRGTVLSERFVERLIAFARSEGVPLKLSVFEPSPVAIQLNPQRTERRPLGQDDF</sequence>
<dbReference type="Pfam" id="PF00072">
    <property type="entry name" value="Response_reg"/>
    <property type="match status" value="1"/>
</dbReference>
<keyword evidence="1" id="KW-0597">Phosphoprotein</keyword>
<dbReference type="SMART" id="SM00448">
    <property type="entry name" value="REC"/>
    <property type="match status" value="1"/>
</dbReference>
<evidence type="ECO:0000256" key="2">
    <source>
        <dbReference type="ARBA" id="ARBA00023012"/>
    </source>
</evidence>
<organism evidence="7">
    <name type="scientific">mine drainage metagenome</name>
    <dbReference type="NCBI Taxonomy" id="410659"/>
    <lineage>
        <taxon>unclassified sequences</taxon>
        <taxon>metagenomes</taxon>
        <taxon>ecological metagenomes</taxon>
    </lineage>
</organism>
<dbReference type="GO" id="GO:0000156">
    <property type="term" value="F:phosphorelay response regulator activity"/>
    <property type="evidence" value="ECO:0007669"/>
    <property type="project" value="TreeGrafter"/>
</dbReference>
<accession>A0A1J5RMU9</accession>